<keyword evidence="1" id="KW-0812">Transmembrane</keyword>
<dbReference type="InterPro" id="IPR011044">
    <property type="entry name" value="Quino_amine_DH_bsu"/>
</dbReference>
<dbReference type="OrthoDB" id="4303889at2"/>
<keyword evidence="3" id="KW-1185">Reference proteome</keyword>
<dbReference type="InterPro" id="IPR015943">
    <property type="entry name" value="WD40/YVTN_repeat-like_dom_sf"/>
</dbReference>
<comment type="caution">
    <text evidence="2">The sequence shown here is derived from an EMBL/GenBank/DDBJ whole genome shotgun (WGS) entry which is preliminary data.</text>
</comment>
<dbReference type="AlphaFoldDB" id="A0A2P8Q7L8"/>
<evidence type="ECO:0000313" key="3">
    <source>
        <dbReference type="Proteomes" id="UP000240429"/>
    </source>
</evidence>
<feature type="transmembrane region" description="Helical" evidence="1">
    <location>
        <begin position="41"/>
        <end position="61"/>
    </location>
</feature>
<keyword evidence="1" id="KW-1133">Transmembrane helix</keyword>
<proteinExistence type="predicted"/>
<name>A0A2P8Q7L8_9ACTN</name>
<evidence type="ECO:0008006" key="4">
    <source>
        <dbReference type="Google" id="ProtNLM"/>
    </source>
</evidence>
<reference evidence="2 3" key="1">
    <citation type="submission" date="2018-03" db="EMBL/GenBank/DDBJ databases">
        <title>Streptomyces dioscori sp. nov., a novel endophytic actinobacterium isolated from bulbil of Dioscorea bulbifera L.</title>
        <authorList>
            <person name="Zhikuan W."/>
        </authorList>
    </citation>
    <scope>NUCLEOTIDE SEQUENCE [LARGE SCALE GENOMIC DNA]</scope>
    <source>
        <strain evidence="2 3">A217</strain>
    </source>
</reference>
<protein>
    <recommendedName>
        <fullName evidence="4">WD40 repeat domain-containing protein</fullName>
    </recommendedName>
</protein>
<dbReference type="RefSeq" id="WP_107017671.1">
    <property type="nucleotide sequence ID" value="NZ_KZ679043.1"/>
</dbReference>
<accession>A0A2P8Q7L8</accession>
<dbReference type="SUPFAM" id="SSF50969">
    <property type="entry name" value="YVTN repeat-like/Quinoprotein amine dehydrogenase"/>
    <property type="match status" value="1"/>
</dbReference>
<gene>
    <name evidence="2" type="ORF">C6Y14_17770</name>
</gene>
<dbReference type="Proteomes" id="UP000240429">
    <property type="component" value="Unassembled WGS sequence"/>
</dbReference>
<dbReference type="EMBL" id="PYBJ01000009">
    <property type="protein sequence ID" value="PSM42246.1"/>
    <property type="molecule type" value="Genomic_DNA"/>
</dbReference>
<evidence type="ECO:0000313" key="2">
    <source>
        <dbReference type="EMBL" id="PSM42246.1"/>
    </source>
</evidence>
<organism evidence="2 3">
    <name type="scientific">Streptomyces dioscori</name>
    <dbReference type="NCBI Taxonomy" id="2109333"/>
    <lineage>
        <taxon>Bacteria</taxon>
        <taxon>Bacillati</taxon>
        <taxon>Actinomycetota</taxon>
        <taxon>Actinomycetes</taxon>
        <taxon>Kitasatosporales</taxon>
        <taxon>Streptomycetaceae</taxon>
        <taxon>Streptomyces</taxon>
        <taxon>Streptomyces aurantiacus group</taxon>
    </lineage>
</organism>
<sequence>MNMDQLVRDALHEQASEATAPPPDFGSRVLAVRRRRRTRRLAGAAVATAVAVAVGVGVPFLDGEDEPRLASQMNRSDIIAHPDQTPPRDLIAAGDTAMAAYYTTRTVKETPDRGAYVRTYSLLDQETGTYVKTTKWSFVDVAPGMRTAAVLEKDLPTKRIGLLDLLTGEVDRWITVDRAVAGVEFSPDGTKLVATTYSKNPDLRYRADYDSDGDGKKNDWETRFGQTDRTGFYVLDVDSGDGSWSKVTGSEENLNVRQDFAFSQDGKLVYSGLTSEPHMQYYDFEGNEVDKPAKEKYLHWFVEAGLSPNGKLAAGDFAGGARTTASAINDPLTGKRLYKIPGQQLLAWVDNKRLIAWDITPGTNEFHNRLVLVTIGNKKTVPLSGFRKGNDGADGRWVPIFAAR</sequence>
<dbReference type="Gene3D" id="2.130.10.10">
    <property type="entry name" value="YVTN repeat-like/Quinoprotein amine dehydrogenase"/>
    <property type="match status" value="1"/>
</dbReference>
<keyword evidence="1" id="KW-0472">Membrane</keyword>
<evidence type="ECO:0000256" key="1">
    <source>
        <dbReference type="SAM" id="Phobius"/>
    </source>
</evidence>